<dbReference type="RefSeq" id="WP_051518935.1">
    <property type="nucleotide sequence ID" value="NZ_AWQS01000448.1"/>
</dbReference>
<dbReference type="PATRIC" id="fig|584657.3.peg.4310"/>
<evidence type="ECO:0000256" key="1">
    <source>
        <dbReference type="SAM" id="MobiDB-lite"/>
    </source>
</evidence>
<name>W9GCJ7_9MICO</name>
<dbReference type="Gene3D" id="1.10.10.10">
    <property type="entry name" value="Winged helix-like DNA-binding domain superfamily/Winged helix DNA-binding domain"/>
    <property type="match status" value="1"/>
</dbReference>
<evidence type="ECO:0000313" key="3">
    <source>
        <dbReference type="Proteomes" id="UP000019494"/>
    </source>
</evidence>
<organism evidence="2 3">
    <name type="scientific">Intrasporangium chromatireducens Q5-1</name>
    <dbReference type="NCBI Taxonomy" id="584657"/>
    <lineage>
        <taxon>Bacteria</taxon>
        <taxon>Bacillati</taxon>
        <taxon>Actinomycetota</taxon>
        <taxon>Actinomycetes</taxon>
        <taxon>Micrococcales</taxon>
        <taxon>Intrasporangiaceae</taxon>
        <taxon>Intrasporangium</taxon>
    </lineage>
</organism>
<sequence>MKSSDRNGTGPETSFEADLAGIGALVDPVRRDLYRFVCAQPEPVGRDAAAEAVGIPRHQAKFHLDRLESDGLLVADYARLTGRSGPGAGRPAKVYRRADRDIAVSLPHRQYELAGQIMADAIDASMRSDVPIAEALRSTAVARGHALGEAARARTTPGTGDGGAGDGGGGSEAGRHGGEGDTPVDRVVAVLAEHGYEPRWDADRVIMANCPFHSLVATHTELVCTLNHALIAGLTDALAPGGVRATLDPGEGRCCVTLRQAPEGEVRR</sequence>
<dbReference type="EMBL" id="AWQS01000448">
    <property type="protein sequence ID" value="EWT03810.1"/>
    <property type="molecule type" value="Genomic_DNA"/>
</dbReference>
<dbReference type="Pfam" id="PF12840">
    <property type="entry name" value="HTH_20"/>
    <property type="match status" value="1"/>
</dbReference>
<proteinExistence type="predicted"/>
<dbReference type="AlphaFoldDB" id="W9GCJ7"/>
<dbReference type="OrthoDB" id="3399802at2"/>
<evidence type="ECO:0000313" key="2">
    <source>
        <dbReference type="EMBL" id="EWT03810.1"/>
    </source>
</evidence>
<protein>
    <submittedName>
        <fullName evidence="2">Transcriptional regulator</fullName>
    </submittedName>
</protein>
<accession>W9GCJ7</accession>
<dbReference type="SUPFAM" id="SSF46785">
    <property type="entry name" value="Winged helix' DNA-binding domain"/>
    <property type="match status" value="1"/>
</dbReference>
<dbReference type="Proteomes" id="UP000019494">
    <property type="component" value="Unassembled WGS sequence"/>
</dbReference>
<gene>
    <name evidence="2" type="ORF">N864_12485</name>
</gene>
<dbReference type="InterPro" id="IPR036390">
    <property type="entry name" value="WH_DNA-bd_sf"/>
</dbReference>
<feature type="compositionally biased region" description="Gly residues" evidence="1">
    <location>
        <begin position="159"/>
        <end position="172"/>
    </location>
</feature>
<keyword evidence="3" id="KW-1185">Reference proteome</keyword>
<reference evidence="3" key="1">
    <citation type="submission" date="2013-08" db="EMBL/GenBank/DDBJ databases">
        <title>Intrasporangium oryzae NRRL B-24470.</title>
        <authorList>
            <person name="Liu H."/>
            <person name="Wang G."/>
        </authorList>
    </citation>
    <scope>NUCLEOTIDE SEQUENCE [LARGE SCALE GENOMIC DNA]</scope>
    <source>
        <strain evidence="3">Q5-1</strain>
    </source>
</reference>
<dbReference type="InterPro" id="IPR036388">
    <property type="entry name" value="WH-like_DNA-bd_sf"/>
</dbReference>
<feature type="compositionally biased region" description="Low complexity" evidence="1">
    <location>
        <begin position="149"/>
        <end position="158"/>
    </location>
</feature>
<comment type="caution">
    <text evidence="2">The sequence shown here is derived from an EMBL/GenBank/DDBJ whole genome shotgun (WGS) entry which is preliminary data.</text>
</comment>
<feature type="region of interest" description="Disordered" evidence="1">
    <location>
        <begin position="149"/>
        <end position="182"/>
    </location>
</feature>